<organism evidence="1 2">
    <name type="scientific">Pseudooceanicola antarcticus</name>
    <dbReference type="NCBI Taxonomy" id="1247613"/>
    <lineage>
        <taxon>Bacteria</taxon>
        <taxon>Pseudomonadati</taxon>
        <taxon>Pseudomonadota</taxon>
        <taxon>Alphaproteobacteria</taxon>
        <taxon>Rhodobacterales</taxon>
        <taxon>Paracoccaceae</taxon>
        <taxon>Pseudooceanicola</taxon>
    </lineage>
</organism>
<gene>
    <name evidence="1" type="ORF">CVM39_05460</name>
</gene>
<dbReference type="Gene3D" id="3.30.70.1520">
    <property type="entry name" value="Heterotetrameric sarcosine oxidase"/>
    <property type="match status" value="1"/>
</dbReference>
<proteinExistence type="predicted"/>
<sequence length="180" mass="19164">MLKAQNALPQGEALVLGDTRIDVLPMPRMTSLMPGPGHAALAKALRKHHGLDLPDPGGRVSSDEGECLWFGLGQYMLIGPAPSPLLAGAATLTEQSDAWTSVLLEGPLARQVLARLTPLDLRDASLPLGATARSEIAHMMGSLTRVGSEAFRLMVFRSMAQTLLHELKDTLEAVAARQAL</sequence>
<evidence type="ECO:0000313" key="2">
    <source>
        <dbReference type="Proteomes" id="UP000231702"/>
    </source>
</evidence>
<keyword evidence="2" id="KW-1185">Reference proteome</keyword>
<accession>A0ABX4MRL3</accession>
<dbReference type="EMBL" id="PGTD01000012">
    <property type="protein sequence ID" value="PJE30892.1"/>
    <property type="molecule type" value="Genomic_DNA"/>
</dbReference>
<name>A0ABX4MRL3_9RHOB</name>
<dbReference type="SUPFAM" id="SSF103025">
    <property type="entry name" value="Folate-binding domain"/>
    <property type="match status" value="1"/>
</dbReference>
<reference evidence="1 2" key="1">
    <citation type="journal article" date="2018" name="Int. J. Syst. Evol. Microbiol.">
        <title>Pseudooceanicola lipolyticus sp. nov., a marine alphaproteobacterium, reclassification of Oceanicola flagellatus as Pseudooceanicola flagellatus comb. nov. and emended description of the genus Pseudooceanicola.</title>
        <authorList>
            <person name="Huang M.-M."/>
            <person name="Guo L.-L."/>
            <person name="Wu Y.-H."/>
            <person name="Lai Q.-L."/>
            <person name="Shao Z.-Z."/>
            <person name="Wang C.-S."/>
            <person name="Wu M."/>
            <person name="Xu X.-W."/>
        </authorList>
    </citation>
    <scope>NUCLEOTIDE SEQUENCE [LARGE SCALE GENOMIC DNA]</scope>
    <source>
        <strain evidence="1 2">Ar-45</strain>
    </source>
</reference>
<protein>
    <submittedName>
        <fullName evidence="1">Sarcosine oxidase subunit gamma</fullName>
    </submittedName>
</protein>
<dbReference type="InterPro" id="IPR027266">
    <property type="entry name" value="TrmE/GcvT-like"/>
</dbReference>
<comment type="caution">
    <text evidence="1">The sequence shown here is derived from an EMBL/GenBank/DDBJ whole genome shotgun (WGS) entry which is preliminary data.</text>
</comment>
<dbReference type="Proteomes" id="UP000231702">
    <property type="component" value="Unassembled WGS sequence"/>
</dbReference>
<evidence type="ECO:0000313" key="1">
    <source>
        <dbReference type="EMBL" id="PJE30892.1"/>
    </source>
</evidence>
<dbReference type="Gene3D" id="3.30.1360.120">
    <property type="entry name" value="Probable tRNA modification gtpase trme, domain 1"/>
    <property type="match status" value="1"/>
</dbReference>